<dbReference type="EMBL" id="BMYZ01000003">
    <property type="protein sequence ID" value="GGY83579.1"/>
    <property type="molecule type" value="Genomic_DNA"/>
</dbReference>
<protein>
    <submittedName>
        <fullName evidence="3">Uncharacterized protein</fullName>
    </submittedName>
</protein>
<comment type="caution">
    <text evidence="3">The sequence shown here is derived from an EMBL/GenBank/DDBJ whole genome shotgun (WGS) entry which is preliminary data.</text>
</comment>
<keyword evidence="4" id="KW-1185">Reference proteome</keyword>
<evidence type="ECO:0000313" key="4">
    <source>
        <dbReference type="Proteomes" id="UP000619761"/>
    </source>
</evidence>
<dbReference type="Pfam" id="PF08611">
    <property type="entry name" value="DUF1774"/>
    <property type="match status" value="1"/>
</dbReference>
<dbReference type="InterPro" id="IPR013920">
    <property type="entry name" value="DUF1774_fun"/>
</dbReference>
<evidence type="ECO:0000256" key="1">
    <source>
        <dbReference type="SAM" id="MobiDB-lite"/>
    </source>
</evidence>
<feature type="region of interest" description="Disordered" evidence="1">
    <location>
        <begin position="105"/>
        <end position="124"/>
    </location>
</feature>
<evidence type="ECO:0000256" key="2">
    <source>
        <dbReference type="SAM" id="Phobius"/>
    </source>
</evidence>
<accession>A0ABQ3B8R1</accession>
<dbReference type="RefSeq" id="WP_189420173.1">
    <property type="nucleotide sequence ID" value="NZ_BMYZ01000003.1"/>
</dbReference>
<keyword evidence="2" id="KW-0812">Transmembrane</keyword>
<dbReference type="Proteomes" id="UP000619761">
    <property type="component" value="Unassembled WGS sequence"/>
</dbReference>
<reference evidence="4" key="1">
    <citation type="journal article" date="2019" name="Int. J. Syst. Evol. Microbiol.">
        <title>The Global Catalogue of Microorganisms (GCM) 10K type strain sequencing project: providing services to taxonomists for standard genome sequencing and annotation.</title>
        <authorList>
            <consortium name="The Broad Institute Genomics Platform"/>
            <consortium name="The Broad Institute Genome Sequencing Center for Infectious Disease"/>
            <person name="Wu L."/>
            <person name="Ma J."/>
        </authorList>
    </citation>
    <scope>NUCLEOTIDE SEQUENCE [LARGE SCALE GENOMIC DNA]</scope>
    <source>
        <strain evidence="4">KCTC 32239</strain>
    </source>
</reference>
<evidence type="ECO:0000313" key="3">
    <source>
        <dbReference type="EMBL" id="GGY83579.1"/>
    </source>
</evidence>
<organism evidence="3 4">
    <name type="scientific">Cellvibrio zantedeschiae</name>
    <dbReference type="NCBI Taxonomy" id="1237077"/>
    <lineage>
        <taxon>Bacteria</taxon>
        <taxon>Pseudomonadati</taxon>
        <taxon>Pseudomonadota</taxon>
        <taxon>Gammaproteobacteria</taxon>
        <taxon>Cellvibrionales</taxon>
        <taxon>Cellvibrionaceae</taxon>
        <taxon>Cellvibrio</taxon>
    </lineage>
</organism>
<gene>
    <name evidence="3" type="ORF">GCM10011613_30600</name>
</gene>
<keyword evidence="2" id="KW-1133">Transmembrane helix</keyword>
<name>A0ABQ3B8R1_9GAMM</name>
<proteinExistence type="predicted"/>
<feature type="transmembrane region" description="Helical" evidence="2">
    <location>
        <begin position="82"/>
        <end position="102"/>
    </location>
</feature>
<keyword evidence="2" id="KW-0472">Membrane</keyword>
<feature type="transmembrane region" description="Helical" evidence="2">
    <location>
        <begin position="7"/>
        <end position="26"/>
    </location>
</feature>
<feature type="transmembrane region" description="Helical" evidence="2">
    <location>
        <begin position="32"/>
        <end position="49"/>
    </location>
</feature>
<sequence length="124" mass="13907">MSKTYQVAKFLNWVLLLLLVLSVAGFLSFKNIYGLFLASVTALIAFGVYKNNALGYFSAAAWGLAAYQLAKQGYEFQDIKRYVMMAGFIVIPVALFLHEILAKKKDKNAQKSVKNETDSRNMPQ</sequence>